<keyword evidence="3" id="KW-0597">Phosphoprotein</keyword>
<evidence type="ECO:0000259" key="11">
    <source>
        <dbReference type="PROSITE" id="PS50894"/>
    </source>
</evidence>
<comment type="subcellular location">
    <subcellularLocation>
        <location evidence="1">Cell membrane</location>
        <topology evidence="1">Multi-pass membrane protein</topology>
    </subcellularLocation>
</comment>
<dbReference type="GO" id="GO:0005886">
    <property type="term" value="C:plasma membrane"/>
    <property type="evidence" value="ECO:0007669"/>
    <property type="project" value="UniProtKB-SubCell"/>
</dbReference>
<feature type="domain" description="Response regulatory" evidence="10">
    <location>
        <begin position="1"/>
        <end position="69"/>
    </location>
</feature>
<evidence type="ECO:0000256" key="3">
    <source>
        <dbReference type="ARBA" id="ARBA00022553"/>
    </source>
</evidence>
<evidence type="ECO:0000256" key="5">
    <source>
        <dbReference type="ARBA" id="ARBA00022741"/>
    </source>
</evidence>
<feature type="domain" description="HPt" evidence="11">
    <location>
        <begin position="241"/>
        <end position="343"/>
    </location>
</feature>
<organism evidence="12">
    <name type="scientific">hydrothermal vent metagenome</name>
    <dbReference type="NCBI Taxonomy" id="652676"/>
    <lineage>
        <taxon>unclassified sequences</taxon>
        <taxon>metagenomes</taxon>
        <taxon>ecological metagenomes</taxon>
    </lineage>
</organism>
<accession>A0A160TDX7</accession>
<dbReference type="PANTHER" id="PTHR45339">
    <property type="entry name" value="HYBRID SIGNAL TRANSDUCTION HISTIDINE KINASE J"/>
    <property type="match status" value="1"/>
</dbReference>
<sequence length="344" mass="37730">MQLPDINGDDVAQSIVNLTGEDAPKIIIISAYGQASIGNEFGDDAPVYSDFLSKPITPLQLSESVERVLNTRENPVVENSGGLQRLKGKHLLVVEDNIINREIAYELLATEGANVDLATGGIEGVDKVISGTCVYDLVLMDIQMPDIDGLEATRRIRADGRWNNLPIVAMTANVSLEDREACAAVGMNAHISKPVDLEELVNTVLLVGMGTSTEDENVSTNDSAYELIEDKLSLLRRFNNNKNLFKRMQSMFVVEMQTIIEEVALCWQTKQWHESTKALHTLKGAAGTMGAVRLSRRARDMEEKFKLINDDNAVDVECSGLLVELVELVQLSDGALASLIDNDE</sequence>
<evidence type="ECO:0000259" key="10">
    <source>
        <dbReference type="PROSITE" id="PS50110"/>
    </source>
</evidence>
<keyword evidence="8" id="KW-0902">Two-component regulatory system</keyword>
<dbReference type="InterPro" id="IPR011006">
    <property type="entry name" value="CheY-like_superfamily"/>
</dbReference>
<dbReference type="EMBL" id="CZQC01000038">
    <property type="protein sequence ID" value="CUS41324.1"/>
    <property type="molecule type" value="Genomic_DNA"/>
</dbReference>
<dbReference type="InterPro" id="IPR036641">
    <property type="entry name" value="HPT_dom_sf"/>
</dbReference>
<dbReference type="Gene3D" id="1.20.120.160">
    <property type="entry name" value="HPT domain"/>
    <property type="match status" value="1"/>
</dbReference>
<dbReference type="AlphaFoldDB" id="A0A160TDX7"/>
<dbReference type="GO" id="GO:0000160">
    <property type="term" value="P:phosphorelay signal transduction system"/>
    <property type="evidence" value="ECO:0007669"/>
    <property type="project" value="UniProtKB-KW"/>
</dbReference>
<dbReference type="SUPFAM" id="SSF52172">
    <property type="entry name" value="CheY-like"/>
    <property type="match status" value="2"/>
</dbReference>
<reference evidence="12" key="1">
    <citation type="submission" date="2015-10" db="EMBL/GenBank/DDBJ databases">
        <authorList>
            <person name="Gilbert D.G."/>
        </authorList>
    </citation>
    <scope>NUCLEOTIDE SEQUENCE</scope>
</reference>
<dbReference type="Gene3D" id="3.40.50.2300">
    <property type="match status" value="2"/>
</dbReference>
<keyword evidence="6" id="KW-0067">ATP-binding</keyword>
<evidence type="ECO:0000256" key="9">
    <source>
        <dbReference type="ARBA" id="ARBA00023136"/>
    </source>
</evidence>
<keyword evidence="12" id="KW-0418">Kinase</keyword>
<protein>
    <submittedName>
        <fullName evidence="12">Sensory box histidine kinase/response regulator</fullName>
    </submittedName>
</protein>
<keyword evidence="12" id="KW-0808">Transferase</keyword>
<proteinExistence type="predicted"/>
<dbReference type="PANTHER" id="PTHR45339:SF1">
    <property type="entry name" value="HYBRID SIGNAL TRANSDUCTION HISTIDINE KINASE J"/>
    <property type="match status" value="1"/>
</dbReference>
<feature type="domain" description="Response regulatory" evidence="10">
    <location>
        <begin position="90"/>
        <end position="208"/>
    </location>
</feature>
<dbReference type="GO" id="GO:0016301">
    <property type="term" value="F:kinase activity"/>
    <property type="evidence" value="ECO:0007669"/>
    <property type="project" value="UniProtKB-KW"/>
</dbReference>
<dbReference type="CDD" id="cd00088">
    <property type="entry name" value="HPT"/>
    <property type="match status" value="1"/>
</dbReference>
<dbReference type="CDD" id="cd17546">
    <property type="entry name" value="REC_hyHK_CKI1_RcsC-like"/>
    <property type="match status" value="1"/>
</dbReference>
<gene>
    <name evidence="12" type="ORF">MGWOODY_Tha842</name>
</gene>
<keyword evidence="7" id="KW-1133">Transmembrane helix</keyword>
<dbReference type="SUPFAM" id="SSF47226">
    <property type="entry name" value="Histidine-containing phosphotransfer domain, HPT domain"/>
    <property type="match status" value="1"/>
</dbReference>
<evidence type="ECO:0000256" key="7">
    <source>
        <dbReference type="ARBA" id="ARBA00022989"/>
    </source>
</evidence>
<evidence type="ECO:0000256" key="6">
    <source>
        <dbReference type="ARBA" id="ARBA00022840"/>
    </source>
</evidence>
<evidence type="ECO:0000313" key="12">
    <source>
        <dbReference type="EMBL" id="CUS41324.1"/>
    </source>
</evidence>
<name>A0A160TDX7_9ZZZZ</name>
<dbReference type="PROSITE" id="PS50110">
    <property type="entry name" value="RESPONSE_REGULATORY"/>
    <property type="match status" value="2"/>
</dbReference>
<dbReference type="InterPro" id="IPR008207">
    <property type="entry name" value="Sig_transdc_His_kin_Hpt_dom"/>
</dbReference>
<dbReference type="InterPro" id="IPR001789">
    <property type="entry name" value="Sig_transdc_resp-reg_receiver"/>
</dbReference>
<evidence type="ECO:0000256" key="8">
    <source>
        <dbReference type="ARBA" id="ARBA00023012"/>
    </source>
</evidence>
<keyword evidence="2" id="KW-1003">Cell membrane</keyword>
<keyword evidence="4" id="KW-0812">Transmembrane</keyword>
<evidence type="ECO:0000256" key="1">
    <source>
        <dbReference type="ARBA" id="ARBA00004651"/>
    </source>
</evidence>
<dbReference type="SMART" id="SM00448">
    <property type="entry name" value="REC"/>
    <property type="match status" value="1"/>
</dbReference>
<dbReference type="Pfam" id="PF01627">
    <property type="entry name" value="Hpt"/>
    <property type="match status" value="1"/>
</dbReference>
<evidence type="ECO:0000256" key="4">
    <source>
        <dbReference type="ARBA" id="ARBA00022692"/>
    </source>
</evidence>
<dbReference type="GO" id="GO:0005524">
    <property type="term" value="F:ATP binding"/>
    <property type="evidence" value="ECO:0007669"/>
    <property type="project" value="UniProtKB-KW"/>
</dbReference>
<keyword evidence="5" id="KW-0547">Nucleotide-binding</keyword>
<dbReference type="PROSITE" id="PS50894">
    <property type="entry name" value="HPT"/>
    <property type="match status" value="1"/>
</dbReference>
<dbReference type="Pfam" id="PF00072">
    <property type="entry name" value="Response_reg"/>
    <property type="match status" value="1"/>
</dbReference>
<keyword evidence="9" id="KW-0472">Membrane</keyword>
<evidence type="ECO:0000256" key="2">
    <source>
        <dbReference type="ARBA" id="ARBA00022475"/>
    </source>
</evidence>